<dbReference type="PANTHER" id="PTHR11963:SF48">
    <property type="entry name" value="DIPEPTIDASE B, ISOFORM A"/>
    <property type="match status" value="1"/>
</dbReference>
<dbReference type="PRINTS" id="PR00481">
    <property type="entry name" value="LAMNOPPTDASE"/>
</dbReference>
<organism evidence="6">
    <name type="scientific">Palpitomonas bilix</name>
    <dbReference type="NCBI Taxonomy" id="652834"/>
    <lineage>
        <taxon>Eukaryota</taxon>
        <taxon>Eukaryota incertae sedis</taxon>
    </lineage>
</organism>
<proteinExistence type="inferred from homology"/>
<dbReference type="Pfam" id="PF00883">
    <property type="entry name" value="Peptidase_M17"/>
    <property type="match status" value="1"/>
</dbReference>
<evidence type="ECO:0000256" key="1">
    <source>
        <dbReference type="ARBA" id="ARBA00009528"/>
    </source>
</evidence>
<dbReference type="Gene3D" id="3.40.630.10">
    <property type="entry name" value="Zn peptidases"/>
    <property type="match status" value="1"/>
</dbReference>
<evidence type="ECO:0000256" key="3">
    <source>
        <dbReference type="ARBA" id="ARBA00022670"/>
    </source>
</evidence>
<keyword evidence="3" id="KW-0645">Protease</keyword>
<dbReference type="GO" id="GO:0070006">
    <property type="term" value="F:metalloaminopeptidase activity"/>
    <property type="evidence" value="ECO:0007669"/>
    <property type="project" value="InterPro"/>
</dbReference>
<accession>A0A7S3GLG0</accession>
<dbReference type="InterPro" id="IPR043472">
    <property type="entry name" value="Macro_dom-like"/>
</dbReference>
<dbReference type="GO" id="GO:0006508">
    <property type="term" value="P:proteolysis"/>
    <property type="evidence" value="ECO:0007669"/>
    <property type="project" value="UniProtKB-KW"/>
</dbReference>
<reference evidence="6" key="1">
    <citation type="submission" date="2021-01" db="EMBL/GenBank/DDBJ databases">
        <authorList>
            <person name="Corre E."/>
            <person name="Pelletier E."/>
            <person name="Niang G."/>
            <person name="Scheremetjew M."/>
            <person name="Finn R."/>
            <person name="Kale V."/>
            <person name="Holt S."/>
            <person name="Cochrane G."/>
            <person name="Meng A."/>
            <person name="Brown T."/>
            <person name="Cohen L."/>
        </authorList>
    </citation>
    <scope>NUCLEOTIDE SEQUENCE</scope>
    <source>
        <strain evidence="6">NIES-2562</strain>
    </source>
</reference>
<evidence type="ECO:0000259" key="5">
    <source>
        <dbReference type="PROSITE" id="PS00631"/>
    </source>
</evidence>
<sequence length="559" mass="59240">MSVQQLDARFASNMGGVVPMIIPTTSAVYVTDARPPSLCELVSIEAVNDHSFEGVVVVTDGADAGDVASRIGDLLSESEEAIKELASVDKTFGSSVSMHCIPGLPGSRLVVAPTGPVDRDIDDARRYFEAASAGVQRASAAGAASIALVLDFQFASGELERAKEVAVLGALDATYVQLEAREHGVKPSITKIGVVGVDSAHVSVLSAMHAGTSLAKDIGESDPERATPANIVDILAEAFKSTNVSMHVHKDEAEIRKEFPLAHAVARCSYSVARHAPRIVKLEYRGESGSNRRRRLYLVGKGIVYDTGGADIKAGGIMFGMSRDKCGAAAVAGFMYTVSKLAPKDLDVVVMLSFVRNSVGSNAYVSDEIIRSHSGVYVKVGNTDAEGRMAMADPLSHLREQAVKENKDGDADVMLATVATLTGHVVRAYGTAYTALVPNGPAKAKQFEKTLADNGHLWADPFEISSLRREDFDMIKSTAKSFDVLQSNCAASSATMRGHQFPAAFLSAVSGIDKHGRNAEMPLPYIHIDNAGSSCGANWTATGRPVVGLTASFVLDRFH</sequence>
<protein>
    <recommendedName>
        <fullName evidence="5">Cytosol aminopeptidase domain-containing protein</fullName>
    </recommendedName>
</protein>
<keyword evidence="4" id="KW-0378">Hydrolase</keyword>
<evidence type="ECO:0000256" key="4">
    <source>
        <dbReference type="ARBA" id="ARBA00022801"/>
    </source>
</evidence>
<dbReference type="InterPro" id="IPR000819">
    <property type="entry name" value="Peptidase_M17_C"/>
</dbReference>
<dbReference type="SUPFAM" id="SSF53187">
    <property type="entry name" value="Zn-dependent exopeptidases"/>
    <property type="match status" value="1"/>
</dbReference>
<keyword evidence="2" id="KW-0031">Aminopeptidase</keyword>
<dbReference type="InterPro" id="IPR011356">
    <property type="entry name" value="Leucine_aapep/pepB"/>
</dbReference>
<name>A0A7S3GLG0_9EUKA</name>
<comment type="similarity">
    <text evidence="1">Belongs to the peptidase M17 family.</text>
</comment>
<dbReference type="PANTHER" id="PTHR11963">
    <property type="entry name" value="LEUCINE AMINOPEPTIDASE-RELATED"/>
    <property type="match status" value="1"/>
</dbReference>
<dbReference type="GO" id="GO:0005737">
    <property type="term" value="C:cytoplasm"/>
    <property type="evidence" value="ECO:0007669"/>
    <property type="project" value="InterPro"/>
</dbReference>
<feature type="domain" description="Cytosol aminopeptidase" evidence="5">
    <location>
        <begin position="382"/>
        <end position="389"/>
    </location>
</feature>
<dbReference type="PROSITE" id="PS00631">
    <property type="entry name" value="CYTOSOL_AP"/>
    <property type="match status" value="1"/>
</dbReference>
<dbReference type="EMBL" id="HBIB01049335">
    <property type="protein sequence ID" value="CAE0270185.1"/>
    <property type="molecule type" value="Transcribed_RNA"/>
</dbReference>
<dbReference type="AlphaFoldDB" id="A0A7S3GLG0"/>
<dbReference type="Gene3D" id="3.40.220.10">
    <property type="entry name" value="Leucine Aminopeptidase, subunit E, domain 1"/>
    <property type="match status" value="1"/>
</dbReference>
<evidence type="ECO:0000313" key="6">
    <source>
        <dbReference type="EMBL" id="CAE0270185.1"/>
    </source>
</evidence>
<evidence type="ECO:0000256" key="2">
    <source>
        <dbReference type="ARBA" id="ARBA00022438"/>
    </source>
</evidence>
<dbReference type="SUPFAM" id="SSF52949">
    <property type="entry name" value="Macro domain-like"/>
    <property type="match status" value="1"/>
</dbReference>
<dbReference type="GO" id="GO:0030145">
    <property type="term" value="F:manganese ion binding"/>
    <property type="evidence" value="ECO:0007669"/>
    <property type="project" value="InterPro"/>
</dbReference>
<gene>
    <name evidence="6" type="ORF">PBIL07802_LOCUS32540</name>
</gene>